<keyword evidence="10 11" id="KW-0813">Transport</keyword>
<comment type="subcellular location">
    <subcellularLocation>
        <location evidence="10">Cell inner membrane</location>
        <topology evidence="10">Multi-pass membrane protein</topology>
    </subcellularLocation>
    <subcellularLocation>
        <location evidence="1">Cell membrane</location>
        <topology evidence="1">Multi-pass membrane protein</topology>
    </subcellularLocation>
</comment>
<keyword evidence="13" id="KW-1185">Reference proteome</keyword>
<dbReference type="Proteomes" id="UP000006755">
    <property type="component" value="Unassembled WGS sequence"/>
</dbReference>
<dbReference type="InterPro" id="IPR051050">
    <property type="entry name" value="Lipid_II_flippase_MurJ/MviN"/>
</dbReference>
<evidence type="ECO:0000256" key="7">
    <source>
        <dbReference type="ARBA" id="ARBA00023136"/>
    </source>
</evidence>
<keyword evidence="10" id="KW-0997">Cell inner membrane</keyword>
<dbReference type="PATRIC" id="fig|745411.4.peg.3396"/>
<dbReference type="PANTHER" id="PTHR47019:SF1">
    <property type="entry name" value="LIPID II FLIPPASE MURJ"/>
    <property type="match status" value="1"/>
</dbReference>
<evidence type="ECO:0000256" key="6">
    <source>
        <dbReference type="ARBA" id="ARBA00022989"/>
    </source>
</evidence>
<dbReference type="GO" id="GO:0015648">
    <property type="term" value="F:lipid-linked peptidoglycan transporter activity"/>
    <property type="evidence" value="ECO:0007669"/>
    <property type="project" value="UniProtKB-UniRule"/>
</dbReference>
<accession>K2JT09</accession>
<dbReference type="RefSeq" id="WP_008486401.1">
    <property type="nucleotide sequence ID" value="NZ_AMRI01000032.1"/>
</dbReference>
<protein>
    <recommendedName>
        <fullName evidence="10">Probable lipid II flippase MurJ</fullName>
    </recommendedName>
</protein>
<comment type="function">
    <text evidence="8 10 11">Involved in peptidoglycan biosynthesis. Transports lipid-linked peptidoglycan precursors from the inner to the outer leaflet of the cytoplasmic membrane.</text>
</comment>
<evidence type="ECO:0000256" key="8">
    <source>
        <dbReference type="ARBA" id="ARBA00060041"/>
    </source>
</evidence>
<dbReference type="AlphaFoldDB" id="K2JT09"/>
<evidence type="ECO:0000256" key="10">
    <source>
        <dbReference type="HAMAP-Rule" id="MF_02078"/>
    </source>
</evidence>
<dbReference type="GO" id="GO:0008360">
    <property type="term" value="P:regulation of cell shape"/>
    <property type="evidence" value="ECO:0007669"/>
    <property type="project" value="UniProtKB-UniRule"/>
</dbReference>
<dbReference type="GO" id="GO:0071555">
    <property type="term" value="P:cell wall organization"/>
    <property type="evidence" value="ECO:0007669"/>
    <property type="project" value="UniProtKB-UniRule"/>
</dbReference>
<evidence type="ECO:0000256" key="5">
    <source>
        <dbReference type="ARBA" id="ARBA00022984"/>
    </source>
</evidence>
<evidence type="ECO:0000256" key="1">
    <source>
        <dbReference type="ARBA" id="ARBA00004651"/>
    </source>
</evidence>
<dbReference type="GO" id="GO:0034204">
    <property type="term" value="P:lipid translocation"/>
    <property type="evidence" value="ECO:0007669"/>
    <property type="project" value="TreeGrafter"/>
</dbReference>
<evidence type="ECO:0000256" key="3">
    <source>
        <dbReference type="ARBA" id="ARBA00022692"/>
    </source>
</evidence>
<reference evidence="12 13" key="1">
    <citation type="journal article" date="2012" name="J. Bacteriol.">
        <title>Genome Sequence of Gallaecimonas xiamenensis Type Strain 3-C-1.</title>
        <authorList>
            <person name="Lai Q."/>
            <person name="Wang L."/>
            <person name="Wang W."/>
            <person name="Shao Z."/>
        </authorList>
    </citation>
    <scope>NUCLEOTIDE SEQUENCE [LARGE SCALE GENOMIC DNA]</scope>
    <source>
        <strain evidence="12 13">3-C-1</strain>
    </source>
</reference>
<dbReference type="STRING" id="745411.B3C1_17247"/>
<sequence>MSRKLLKASALVSFMTLISRVLGLVRDVVIANLLGAGNAADVYFFAQKIPNFLRRLFAEGAFSQAFVPVLADVQQNQGEDAMRQLVARVSGTLGLIITFVTVLGIIGSPVVTMLFGTGWFVAWLNGEADGAKFELASLMLKITFPYLWFISITALAGAVLNTLGRFAVAAFTPVFLNVAIIACAIWLSPQLDQPEIGLAWGVFLGGVIQLLFQIPFIYKAGFLVRPRWAWGDAGVARIRKLMIPALFGVSVSQINLLLDTFIASWLVGGSISWLYYADRLLEFPLGLFGIAIATVILPTLSRRHAGKESEAFAHTMDWGVRMVLLLGMPAAAGMMVLSAPLLMVLFLHGAFDVNAALGASLALWAYGSGLVAFMIIKVLAPGFYAKQDTKTPVRIGIIAMVANMVFNIVLASLLGEQLGYVGLAAATSMSAFLNAGLLALGLWRRHIYRPGRLTWLTLGRIALATAAMVAVLWYANPSVADWQQLSLAQRPLWLASLVGAGVLAYGLSLVILGFRPRHLKAGSQF</sequence>
<keyword evidence="6 10" id="KW-1133">Transmembrane helix</keyword>
<dbReference type="EMBL" id="AMRI01000032">
    <property type="protein sequence ID" value="EKE68275.1"/>
    <property type="molecule type" value="Genomic_DNA"/>
</dbReference>
<gene>
    <name evidence="10" type="primary">murJ</name>
    <name evidence="12" type="ORF">B3C1_17247</name>
</gene>
<dbReference type="eggNOG" id="COG0728">
    <property type="taxonomic scope" value="Bacteria"/>
</dbReference>
<evidence type="ECO:0000256" key="11">
    <source>
        <dbReference type="PIRNR" id="PIRNR002869"/>
    </source>
</evidence>
<dbReference type="Pfam" id="PF03023">
    <property type="entry name" value="MurJ"/>
    <property type="match status" value="1"/>
</dbReference>
<keyword evidence="3 10" id="KW-0812">Transmembrane</keyword>
<keyword evidence="2 10" id="KW-1003">Cell membrane</keyword>
<keyword evidence="7 10" id="KW-0472">Membrane</keyword>
<comment type="caution">
    <text evidence="12">The sequence shown here is derived from an EMBL/GenBank/DDBJ whole genome shotgun (WGS) entry which is preliminary data.</text>
</comment>
<dbReference type="CDD" id="cd13123">
    <property type="entry name" value="MATE_MurJ_like"/>
    <property type="match status" value="1"/>
</dbReference>
<evidence type="ECO:0000256" key="4">
    <source>
        <dbReference type="ARBA" id="ARBA00022960"/>
    </source>
</evidence>
<dbReference type="InterPro" id="IPR004268">
    <property type="entry name" value="MurJ"/>
</dbReference>
<evidence type="ECO:0000313" key="12">
    <source>
        <dbReference type="EMBL" id="EKE68275.1"/>
    </source>
</evidence>
<dbReference type="GO" id="GO:0005886">
    <property type="term" value="C:plasma membrane"/>
    <property type="evidence" value="ECO:0007669"/>
    <property type="project" value="UniProtKB-SubCell"/>
</dbReference>
<dbReference type="NCBIfam" id="TIGR01695">
    <property type="entry name" value="murJ_mviN"/>
    <property type="match status" value="1"/>
</dbReference>
<evidence type="ECO:0000256" key="2">
    <source>
        <dbReference type="ARBA" id="ARBA00022475"/>
    </source>
</evidence>
<dbReference type="UniPathway" id="UPA00219"/>
<name>K2JT09_9GAMM</name>
<comment type="similarity">
    <text evidence="9 10 11">Belongs to the MurJ/MviN family.</text>
</comment>
<dbReference type="PIRSF" id="PIRSF002869">
    <property type="entry name" value="MviN"/>
    <property type="match status" value="1"/>
</dbReference>
<comment type="pathway">
    <text evidence="10">Cell wall biogenesis; peptidoglycan biosynthesis.</text>
</comment>
<proteinExistence type="inferred from homology"/>
<dbReference type="HAMAP" id="MF_02078">
    <property type="entry name" value="MurJ_MviN"/>
    <property type="match status" value="1"/>
</dbReference>
<dbReference type="PRINTS" id="PR01806">
    <property type="entry name" value="VIRFACTRMVIN"/>
</dbReference>
<keyword evidence="5 10" id="KW-0573">Peptidoglycan synthesis</keyword>
<dbReference type="OrthoDB" id="9816572at2"/>
<dbReference type="PANTHER" id="PTHR47019">
    <property type="entry name" value="LIPID II FLIPPASE MURJ"/>
    <property type="match status" value="1"/>
</dbReference>
<keyword evidence="4 10" id="KW-0133">Cell shape</keyword>
<evidence type="ECO:0000256" key="9">
    <source>
        <dbReference type="ARBA" id="ARBA00061532"/>
    </source>
</evidence>
<keyword evidence="10 11" id="KW-0961">Cell wall biogenesis/degradation</keyword>
<organism evidence="12 13">
    <name type="scientific">Gallaecimonas xiamenensis 3-C-1</name>
    <dbReference type="NCBI Taxonomy" id="745411"/>
    <lineage>
        <taxon>Bacteria</taxon>
        <taxon>Pseudomonadati</taxon>
        <taxon>Pseudomonadota</taxon>
        <taxon>Gammaproteobacteria</taxon>
        <taxon>Enterobacterales</taxon>
        <taxon>Gallaecimonadaceae</taxon>
        <taxon>Gallaecimonas</taxon>
    </lineage>
</organism>
<evidence type="ECO:0000313" key="13">
    <source>
        <dbReference type="Proteomes" id="UP000006755"/>
    </source>
</evidence>
<dbReference type="GO" id="GO:0009252">
    <property type="term" value="P:peptidoglycan biosynthetic process"/>
    <property type="evidence" value="ECO:0007669"/>
    <property type="project" value="UniProtKB-UniRule"/>
</dbReference>